<feature type="compositionally biased region" description="Basic and acidic residues" evidence="2">
    <location>
        <begin position="17"/>
        <end position="39"/>
    </location>
</feature>
<feature type="region of interest" description="Disordered" evidence="2">
    <location>
        <begin position="1"/>
        <end position="39"/>
    </location>
</feature>
<evidence type="ECO:0000256" key="2">
    <source>
        <dbReference type="SAM" id="MobiDB-lite"/>
    </source>
</evidence>
<dbReference type="EMBL" id="KZ772697">
    <property type="protein sequence ID" value="PTQ43421.1"/>
    <property type="molecule type" value="Genomic_DNA"/>
</dbReference>
<feature type="region of interest" description="Disordered" evidence="2">
    <location>
        <begin position="163"/>
        <end position="185"/>
    </location>
</feature>
<feature type="coiled-coil region" evidence="1">
    <location>
        <begin position="74"/>
        <end position="130"/>
    </location>
</feature>
<dbReference type="PANTHER" id="PTHR34681:SF2">
    <property type="entry name" value="UVEAL AUTOANTIGEN WITH COILED-COIL_ANKYRIN"/>
    <property type="match status" value="1"/>
</dbReference>
<evidence type="ECO:0000313" key="3">
    <source>
        <dbReference type="EMBL" id="PTQ43421.1"/>
    </source>
</evidence>
<name>A0A2R6XBB7_MARPO</name>
<keyword evidence="1" id="KW-0175">Coiled coil</keyword>
<dbReference type="OrthoDB" id="1876167at2759"/>
<dbReference type="PANTHER" id="PTHR34681">
    <property type="entry name" value="UVEAL AUTOANTIGEN WITH COILED-COIL/ANKYRIN"/>
    <property type="match status" value="1"/>
</dbReference>
<gene>
    <name evidence="3" type="ORF">MARPO_0025s0104</name>
</gene>
<evidence type="ECO:0000313" key="4">
    <source>
        <dbReference type="Proteomes" id="UP000244005"/>
    </source>
</evidence>
<dbReference type="Proteomes" id="UP000244005">
    <property type="component" value="Unassembled WGS sequence"/>
</dbReference>
<organism evidence="3 4">
    <name type="scientific">Marchantia polymorpha</name>
    <name type="common">Common liverwort</name>
    <name type="synonym">Marchantia aquatica</name>
    <dbReference type="NCBI Taxonomy" id="3197"/>
    <lineage>
        <taxon>Eukaryota</taxon>
        <taxon>Viridiplantae</taxon>
        <taxon>Streptophyta</taxon>
        <taxon>Embryophyta</taxon>
        <taxon>Marchantiophyta</taxon>
        <taxon>Marchantiopsida</taxon>
        <taxon>Marchantiidae</taxon>
        <taxon>Marchantiales</taxon>
        <taxon>Marchantiaceae</taxon>
        <taxon>Marchantia</taxon>
    </lineage>
</organism>
<evidence type="ECO:0000256" key="1">
    <source>
        <dbReference type="SAM" id="Coils"/>
    </source>
</evidence>
<protein>
    <submittedName>
        <fullName evidence="3">Uncharacterized protein</fullName>
    </submittedName>
</protein>
<dbReference type="Gramene" id="Mp2g25740.1">
    <property type="protein sequence ID" value="Mp2g25740.1.cds"/>
    <property type="gene ID" value="Mp2g25740"/>
</dbReference>
<reference evidence="4" key="1">
    <citation type="journal article" date="2017" name="Cell">
        <title>Insights into land plant evolution garnered from the Marchantia polymorpha genome.</title>
        <authorList>
            <person name="Bowman J.L."/>
            <person name="Kohchi T."/>
            <person name="Yamato K.T."/>
            <person name="Jenkins J."/>
            <person name="Shu S."/>
            <person name="Ishizaki K."/>
            <person name="Yamaoka S."/>
            <person name="Nishihama R."/>
            <person name="Nakamura Y."/>
            <person name="Berger F."/>
            <person name="Adam C."/>
            <person name="Aki S.S."/>
            <person name="Althoff F."/>
            <person name="Araki T."/>
            <person name="Arteaga-Vazquez M.A."/>
            <person name="Balasubrmanian S."/>
            <person name="Barry K."/>
            <person name="Bauer D."/>
            <person name="Boehm C.R."/>
            <person name="Briginshaw L."/>
            <person name="Caballero-Perez J."/>
            <person name="Catarino B."/>
            <person name="Chen F."/>
            <person name="Chiyoda S."/>
            <person name="Chovatia M."/>
            <person name="Davies K.M."/>
            <person name="Delmans M."/>
            <person name="Demura T."/>
            <person name="Dierschke T."/>
            <person name="Dolan L."/>
            <person name="Dorantes-Acosta A.E."/>
            <person name="Eklund D.M."/>
            <person name="Florent S.N."/>
            <person name="Flores-Sandoval E."/>
            <person name="Fujiyama A."/>
            <person name="Fukuzawa H."/>
            <person name="Galik B."/>
            <person name="Grimanelli D."/>
            <person name="Grimwood J."/>
            <person name="Grossniklaus U."/>
            <person name="Hamada T."/>
            <person name="Haseloff J."/>
            <person name="Hetherington A.J."/>
            <person name="Higo A."/>
            <person name="Hirakawa Y."/>
            <person name="Hundley H.N."/>
            <person name="Ikeda Y."/>
            <person name="Inoue K."/>
            <person name="Inoue S.I."/>
            <person name="Ishida S."/>
            <person name="Jia Q."/>
            <person name="Kakita M."/>
            <person name="Kanazawa T."/>
            <person name="Kawai Y."/>
            <person name="Kawashima T."/>
            <person name="Kennedy M."/>
            <person name="Kinose K."/>
            <person name="Kinoshita T."/>
            <person name="Kohara Y."/>
            <person name="Koide E."/>
            <person name="Komatsu K."/>
            <person name="Kopischke S."/>
            <person name="Kubo M."/>
            <person name="Kyozuka J."/>
            <person name="Lagercrantz U."/>
            <person name="Lin S.S."/>
            <person name="Lindquist E."/>
            <person name="Lipzen A.M."/>
            <person name="Lu C.W."/>
            <person name="De Luna E."/>
            <person name="Martienssen R.A."/>
            <person name="Minamino N."/>
            <person name="Mizutani M."/>
            <person name="Mizutani M."/>
            <person name="Mochizuki N."/>
            <person name="Monte I."/>
            <person name="Mosher R."/>
            <person name="Nagasaki H."/>
            <person name="Nakagami H."/>
            <person name="Naramoto S."/>
            <person name="Nishitani K."/>
            <person name="Ohtani M."/>
            <person name="Okamoto T."/>
            <person name="Okumura M."/>
            <person name="Phillips J."/>
            <person name="Pollak B."/>
            <person name="Reinders A."/>
            <person name="Rovekamp M."/>
            <person name="Sano R."/>
            <person name="Sawa S."/>
            <person name="Schmid M.W."/>
            <person name="Shirakawa M."/>
            <person name="Solano R."/>
            <person name="Spunde A."/>
            <person name="Suetsugu N."/>
            <person name="Sugano S."/>
            <person name="Sugiyama A."/>
            <person name="Sun R."/>
            <person name="Suzuki Y."/>
            <person name="Takenaka M."/>
            <person name="Takezawa D."/>
            <person name="Tomogane H."/>
            <person name="Tsuzuki M."/>
            <person name="Ueda T."/>
            <person name="Umeda M."/>
            <person name="Ward J.M."/>
            <person name="Watanabe Y."/>
            <person name="Yazaki K."/>
            <person name="Yokoyama R."/>
            <person name="Yoshitake Y."/>
            <person name="Yotsui I."/>
            <person name="Zachgo S."/>
            <person name="Schmutz J."/>
        </authorList>
    </citation>
    <scope>NUCLEOTIDE SEQUENCE [LARGE SCALE GENOMIC DNA]</scope>
    <source>
        <strain evidence="4">Tak-1</strain>
    </source>
</reference>
<keyword evidence="4" id="KW-1185">Reference proteome</keyword>
<accession>A0A2R6XBB7</accession>
<dbReference type="Gene3D" id="1.20.1170.10">
    <property type="match status" value="1"/>
</dbReference>
<proteinExistence type="predicted"/>
<sequence>MADNETIVAPVVEPELEENKENKENKENQGGEGKETAETELKLAEMKLDCPPSADIDKVTADLLQSRSDILGRVQNLKKDLQEWRGKLDSQVKTYRQELGELRSTLNSEVEQLRDEFQALRSTLKRQLDATTGLSELSEPLYREAKETGSDINSLLLSDCPDGTYPTTKCANQDSSRDRTRRRKK</sequence>
<dbReference type="AlphaFoldDB" id="A0A2R6XBB7"/>